<protein>
    <submittedName>
        <fullName evidence="2">Uncharacterized protein</fullName>
    </submittedName>
</protein>
<evidence type="ECO:0000313" key="2">
    <source>
        <dbReference type="EMBL" id="ABK19193.1"/>
    </source>
</evidence>
<evidence type="ECO:0000313" key="3">
    <source>
        <dbReference type="Proteomes" id="UP000001784"/>
    </source>
</evidence>
<organism evidence="2 3">
    <name type="scientific">Syntrophobacter fumaroxidans (strain DSM 10017 / MPOB)</name>
    <dbReference type="NCBI Taxonomy" id="335543"/>
    <lineage>
        <taxon>Bacteria</taxon>
        <taxon>Pseudomonadati</taxon>
        <taxon>Thermodesulfobacteriota</taxon>
        <taxon>Syntrophobacteria</taxon>
        <taxon>Syntrophobacterales</taxon>
        <taxon>Syntrophobacteraceae</taxon>
        <taxon>Syntrophobacter</taxon>
    </lineage>
</organism>
<dbReference type="InParanoid" id="A0LP41"/>
<dbReference type="HOGENOM" id="CLU_2467908_0_0_7"/>
<gene>
    <name evidence="2" type="ordered locus">Sfum_3523</name>
</gene>
<dbReference type="KEGG" id="sfu:Sfum_3523"/>
<reference evidence="2 3" key="1">
    <citation type="submission" date="2006-10" db="EMBL/GenBank/DDBJ databases">
        <title>Complete sequence of Syntrophobacter fumaroxidans MPOB.</title>
        <authorList>
            <consortium name="US DOE Joint Genome Institute"/>
            <person name="Copeland A."/>
            <person name="Lucas S."/>
            <person name="Lapidus A."/>
            <person name="Barry K."/>
            <person name="Detter J.C."/>
            <person name="Glavina del Rio T."/>
            <person name="Hammon N."/>
            <person name="Israni S."/>
            <person name="Pitluck S."/>
            <person name="Goltsman E.G."/>
            <person name="Martinez M."/>
            <person name="Schmutz J."/>
            <person name="Larimer F."/>
            <person name="Land M."/>
            <person name="Hauser L."/>
            <person name="Kyrpides N."/>
            <person name="Kim E."/>
            <person name="Boone D.R."/>
            <person name="Brockman F."/>
            <person name="Culley D."/>
            <person name="Ferry J."/>
            <person name="Gunsalus R."/>
            <person name="McInerney M.J."/>
            <person name="Morrison M."/>
            <person name="Plugge C."/>
            <person name="Rohlin L."/>
            <person name="Scholten J."/>
            <person name="Sieber J."/>
            <person name="Stams A.J.M."/>
            <person name="Worm P."/>
            <person name="Henstra A.M."/>
            <person name="Richardson P."/>
        </authorList>
    </citation>
    <scope>NUCLEOTIDE SEQUENCE [LARGE SCALE GENOMIC DNA]</scope>
    <source>
        <strain evidence="3">DSM 10017 / MPOB</strain>
    </source>
</reference>
<feature type="region of interest" description="Disordered" evidence="1">
    <location>
        <begin position="57"/>
        <end position="88"/>
    </location>
</feature>
<accession>A0LP41</accession>
<dbReference type="AlphaFoldDB" id="A0LP41"/>
<keyword evidence="3" id="KW-1185">Reference proteome</keyword>
<dbReference type="Proteomes" id="UP000001784">
    <property type="component" value="Chromosome"/>
</dbReference>
<dbReference type="EMBL" id="CP000478">
    <property type="protein sequence ID" value="ABK19193.1"/>
    <property type="molecule type" value="Genomic_DNA"/>
</dbReference>
<sequence>MVREPGGAALPVPFLRAGITRSSRLEPYRGNPRWIKPLRQRRGFRFRAWAVGAAGCKSPTAVSGNAPGREELSRGSARKTSDGSNPEP</sequence>
<evidence type="ECO:0000256" key="1">
    <source>
        <dbReference type="SAM" id="MobiDB-lite"/>
    </source>
</evidence>
<name>A0LP41_SYNFM</name>
<proteinExistence type="predicted"/>